<proteinExistence type="predicted"/>
<dbReference type="EMBL" id="GGEC01022103">
    <property type="protein sequence ID" value="MBX02587.1"/>
    <property type="molecule type" value="Transcribed_RNA"/>
</dbReference>
<name>A0A2P2KA84_RHIMU</name>
<reference evidence="1" key="1">
    <citation type="submission" date="2018-02" db="EMBL/GenBank/DDBJ databases">
        <title>Rhizophora mucronata_Transcriptome.</title>
        <authorList>
            <person name="Meera S.P."/>
            <person name="Sreeshan A."/>
            <person name="Augustine A."/>
        </authorList>
    </citation>
    <scope>NUCLEOTIDE SEQUENCE</scope>
    <source>
        <tissue evidence="1">Leaf</tissue>
    </source>
</reference>
<dbReference type="AlphaFoldDB" id="A0A2P2KA84"/>
<sequence length="41" mass="4324">MGGLGTPGWASTLLYILDSERSKEVNPGESDQISGDVPAKF</sequence>
<organism evidence="1">
    <name type="scientific">Rhizophora mucronata</name>
    <name type="common">Asiatic mangrove</name>
    <dbReference type="NCBI Taxonomy" id="61149"/>
    <lineage>
        <taxon>Eukaryota</taxon>
        <taxon>Viridiplantae</taxon>
        <taxon>Streptophyta</taxon>
        <taxon>Embryophyta</taxon>
        <taxon>Tracheophyta</taxon>
        <taxon>Spermatophyta</taxon>
        <taxon>Magnoliopsida</taxon>
        <taxon>eudicotyledons</taxon>
        <taxon>Gunneridae</taxon>
        <taxon>Pentapetalae</taxon>
        <taxon>rosids</taxon>
        <taxon>fabids</taxon>
        <taxon>Malpighiales</taxon>
        <taxon>Rhizophoraceae</taxon>
        <taxon>Rhizophora</taxon>
    </lineage>
</organism>
<evidence type="ECO:0000313" key="1">
    <source>
        <dbReference type="EMBL" id="MBX02587.1"/>
    </source>
</evidence>
<accession>A0A2P2KA84</accession>
<protein>
    <submittedName>
        <fullName evidence="1">Uncharacterized protein</fullName>
    </submittedName>
</protein>